<name>A0A1T4Q252_9FIRM</name>
<dbReference type="SUPFAM" id="SSF158430">
    <property type="entry name" value="Bacillus cereus metalloprotein-like"/>
    <property type="match status" value="2"/>
</dbReference>
<evidence type="ECO:0000313" key="1">
    <source>
        <dbReference type="EMBL" id="SJZ97706.1"/>
    </source>
</evidence>
<dbReference type="AlphaFoldDB" id="A0A1T4Q252"/>
<accession>A0A1T4Q252</accession>
<dbReference type="RefSeq" id="WP_078665568.1">
    <property type="nucleotide sequence ID" value="NZ_FUXM01000015.1"/>
</dbReference>
<reference evidence="2" key="1">
    <citation type="submission" date="2017-02" db="EMBL/GenBank/DDBJ databases">
        <authorList>
            <person name="Varghese N."/>
            <person name="Submissions S."/>
        </authorList>
    </citation>
    <scope>NUCLEOTIDE SEQUENCE [LARGE SCALE GENOMIC DNA]</scope>
    <source>
        <strain evidence="2">DSM 16521</strain>
    </source>
</reference>
<proteinExistence type="predicted"/>
<dbReference type="EMBL" id="FUXM01000015">
    <property type="protein sequence ID" value="SJZ97706.1"/>
    <property type="molecule type" value="Genomic_DNA"/>
</dbReference>
<evidence type="ECO:0000313" key="2">
    <source>
        <dbReference type="Proteomes" id="UP000189933"/>
    </source>
</evidence>
<gene>
    <name evidence="1" type="ORF">SAMN02745885_01505</name>
</gene>
<organism evidence="1 2">
    <name type="scientific">Carboxydocella sporoproducens DSM 16521</name>
    <dbReference type="NCBI Taxonomy" id="1121270"/>
    <lineage>
        <taxon>Bacteria</taxon>
        <taxon>Bacillati</taxon>
        <taxon>Bacillota</taxon>
        <taxon>Clostridia</taxon>
        <taxon>Eubacteriales</taxon>
        <taxon>Clostridiales Family XVI. Incertae Sedis</taxon>
        <taxon>Carboxydocella</taxon>
    </lineage>
</organism>
<dbReference type="Pfam" id="PF11155">
    <property type="entry name" value="DUF2935"/>
    <property type="match status" value="2"/>
</dbReference>
<protein>
    <submittedName>
        <fullName evidence="1">Uncharacterized protein</fullName>
    </submittedName>
</protein>
<sequence length="238" mass="28055">MPQEELIFWLGILQEHLQTAKNRLAEGEKAWRQEAEQIQQRLQAVQDQLRGGYFVSKADILALARETCRWLQRLLYRMLRCQVQASLYPLLVDHWARETRFFCQLLRLSATGNPHARLGQLRESLFWLRIFAEHLQLLSQQLDPTEQLLQAEAALLLRRLERCRLTLSNWESLVGQDRDFPLTLGQALADSRETVLAVLKYKQKVARRARRCQLLAVFPADWPEHLLREGRYFLSLWP</sequence>
<dbReference type="InterPro" id="IPR021328">
    <property type="entry name" value="CotB-like"/>
</dbReference>
<dbReference type="OrthoDB" id="1633927at2"/>
<keyword evidence="2" id="KW-1185">Reference proteome</keyword>
<dbReference type="Gene3D" id="1.20.1260.120">
    <property type="entry name" value="Protein of unknown function DUF2935"/>
    <property type="match status" value="1"/>
</dbReference>
<dbReference type="Proteomes" id="UP000189933">
    <property type="component" value="Unassembled WGS sequence"/>
</dbReference>